<dbReference type="AlphaFoldDB" id="A0A9P8CHU2"/>
<dbReference type="EMBL" id="MU253781">
    <property type="protein sequence ID" value="KAG9247140.1"/>
    <property type="molecule type" value="Genomic_DNA"/>
</dbReference>
<keyword evidence="2" id="KW-1185">Reference proteome</keyword>
<dbReference type="Proteomes" id="UP000887226">
    <property type="component" value="Unassembled WGS sequence"/>
</dbReference>
<reference evidence="1" key="1">
    <citation type="journal article" date="2021" name="IMA Fungus">
        <title>Genomic characterization of three marine fungi, including Emericellopsis atlantica sp. nov. with signatures of a generalist lifestyle and marine biomass degradation.</title>
        <authorList>
            <person name="Hagestad O.C."/>
            <person name="Hou L."/>
            <person name="Andersen J.H."/>
            <person name="Hansen E.H."/>
            <person name="Altermark B."/>
            <person name="Li C."/>
            <person name="Kuhnert E."/>
            <person name="Cox R.J."/>
            <person name="Crous P.W."/>
            <person name="Spatafora J.W."/>
            <person name="Lail K."/>
            <person name="Amirebrahimi M."/>
            <person name="Lipzen A."/>
            <person name="Pangilinan J."/>
            <person name="Andreopoulos W."/>
            <person name="Hayes R.D."/>
            <person name="Ng V."/>
            <person name="Grigoriev I.V."/>
            <person name="Jackson S.A."/>
            <person name="Sutton T.D.S."/>
            <person name="Dobson A.D.W."/>
            <person name="Rama T."/>
        </authorList>
    </citation>
    <scope>NUCLEOTIDE SEQUENCE</scope>
    <source>
        <strain evidence="1">TRa3180A</strain>
    </source>
</reference>
<protein>
    <submittedName>
        <fullName evidence="1">Uncharacterized protein</fullName>
    </submittedName>
</protein>
<gene>
    <name evidence="1" type="ORF">BJ878DRAFT_539599</name>
</gene>
<comment type="caution">
    <text evidence="1">The sequence shown here is derived from an EMBL/GenBank/DDBJ whole genome shotgun (WGS) entry which is preliminary data.</text>
</comment>
<dbReference type="OrthoDB" id="5561043at2759"/>
<evidence type="ECO:0000313" key="1">
    <source>
        <dbReference type="EMBL" id="KAG9247140.1"/>
    </source>
</evidence>
<organism evidence="1 2">
    <name type="scientific">Calycina marina</name>
    <dbReference type="NCBI Taxonomy" id="1763456"/>
    <lineage>
        <taxon>Eukaryota</taxon>
        <taxon>Fungi</taxon>
        <taxon>Dikarya</taxon>
        <taxon>Ascomycota</taxon>
        <taxon>Pezizomycotina</taxon>
        <taxon>Leotiomycetes</taxon>
        <taxon>Helotiales</taxon>
        <taxon>Pezizellaceae</taxon>
        <taxon>Calycina</taxon>
    </lineage>
</organism>
<dbReference type="InterPro" id="IPR036661">
    <property type="entry name" value="Luciferase-like_sf"/>
</dbReference>
<dbReference type="GO" id="GO:0016705">
    <property type="term" value="F:oxidoreductase activity, acting on paired donors, with incorporation or reduction of molecular oxygen"/>
    <property type="evidence" value="ECO:0007669"/>
    <property type="project" value="InterPro"/>
</dbReference>
<evidence type="ECO:0000313" key="2">
    <source>
        <dbReference type="Proteomes" id="UP000887226"/>
    </source>
</evidence>
<name>A0A9P8CHU2_9HELO</name>
<accession>A0A9P8CHU2</accession>
<proteinExistence type="predicted"/>
<sequence>MAYDPEKTHRMEMDGNSWEAGIIFSTKNFKAVFTSHPTIGRLGEFVDRLRAIVAANGRDPRSVKVFTAILPIGGLTEEEAQEKLKIGLENTSYQGGIARFGGFTSVYLVKYSLDVKFDFDGKEYQVGIHS</sequence>
<dbReference type="Gene3D" id="3.20.20.30">
    <property type="entry name" value="Luciferase-like domain"/>
    <property type="match status" value="1"/>
</dbReference>
<dbReference type="SUPFAM" id="SSF51679">
    <property type="entry name" value="Bacterial luciferase-like"/>
    <property type="match status" value="1"/>
</dbReference>